<organism evidence="2 3">
    <name type="scientific">Oryctes borbonicus</name>
    <dbReference type="NCBI Taxonomy" id="1629725"/>
    <lineage>
        <taxon>Eukaryota</taxon>
        <taxon>Metazoa</taxon>
        <taxon>Ecdysozoa</taxon>
        <taxon>Arthropoda</taxon>
        <taxon>Hexapoda</taxon>
        <taxon>Insecta</taxon>
        <taxon>Pterygota</taxon>
        <taxon>Neoptera</taxon>
        <taxon>Endopterygota</taxon>
        <taxon>Coleoptera</taxon>
        <taxon>Polyphaga</taxon>
        <taxon>Scarabaeiformia</taxon>
        <taxon>Scarabaeidae</taxon>
        <taxon>Dynastinae</taxon>
        <taxon>Oryctes</taxon>
    </lineage>
</organism>
<dbReference type="SUPFAM" id="SSF81383">
    <property type="entry name" value="F-box domain"/>
    <property type="match status" value="1"/>
</dbReference>
<evidence type="ECO:0000259" key="1">
    <source>
        <dbReference type="PROSITE" id="PS50181"/>
    </source>
</evidence>
<dbReference type="Pfam" id="PF12937">
    <property type="entry name" value="F-box-like"/>
    <property type="match status" value="1"/>
</dbReference>
<name>A0A0T6BE93_9SCAR</name>
<evidence type="ECO:0000313" key="2">
    <source>
        <dbReference type="EMBL" id="KRT85631.1"/>
    </source>
</evidence>
<gene>
    <name evidence="2" type="ORF">AMK59_631</name>
</gene>
<proteinExistence type="predicted"/>
<evidence type="ECO:0000313" key="3">
    <source>
        <dbReference type="Proteomes" id="UP000051574"/>
    </source>
</evidence>
<sequence length="275" mass="31422">MVAEDLRLQLYALAPAPSRDYYGLTITGSEVILNVWNISHGPHIYPRRQRALLEDFEDENVIQNEIRIIFGHHVLNFCKSIAANDRHLQTLPTKIFLKIVRLLASRDILALSQTSKIFFELCNSDAVWKLIFRKKIRRPIAREDSRVADDIGWRGLLKKKLDIRNKILKTATGTGSKPKNNSNMITSKQKNIDIIRNLKQDDAARCLNNLISITELSVKNNKANVVQRDIFKNAINQAKIPCSEPRSIRSANARTVNINLNITDQKRHQPSQNSI</sequence>
<dbReference type="InterPro" id="IPR001810">
    <property type="entry name" value="F-box_dom"/>
</dbReference>
<reference evidence="2 3" key="1">
    <citation type="submission" date="2015-09" db="EMBL/GenBank/DDBJ databases">
        <title>Draft genome of the scarab beetle Oryctes borbonicus.</title>
        <authorList>
            <person name="Meyer J.M."/>
            <person name="Markov G.V."/>
            <person name="Baskaran P."/>
            <person name="Herrmann M."/>
            <person name="Sommer R.J."/>
            <person name="Roedelsperger C."/>
        </authorList>
    </citation>
    <scope>NUCLEOTIDE SEQUENCE [LARGE SCALE GENOMIC DNA]</scope>
    <source>
        <strain evidence="2">OB123</strain>
        <tissue evidence="2">Whole animal</tissue>
    </source>
</reference>
<dbReference type="InterPro" id="IPR036047">
    <property type="entry name" value="F-box-like_dom_sf"/>
</dbReference>
<feature type="domain" description="F-box" evidence="1">
    <location>
        <begin position="85"/>
        <end position="131"/>
    </location>
</feature>
<dbReference type="AlphaFoldDB" id="A0A0T6BE93"/>
<dbReference type="OrthoDB" id="3219396at2759"/>
<comment type="caution">
    <text evidence="2">The sequence shown here is derived from an EMBL/GenBank/DDBJ whole genome shotgun (WGS) entry which is preliminary data.</text>
</comment>
<accession>A0A0T6BE93</accession>
<keyword evidence="3" id="KW-1185">Reference proteome</keyword>
<dbReference type="SMART" id="SM00256">
    <property type="entry name" value="FBOX"/>
    <property type="match status" value="1"/>
</dbReference>
<dbReference type="PROSITE" id="PS50181">
    <property type="entry name" value="FBOX"/>
    <property type="match status" value="1"/>
</dbReference>
<dbReference type="Proteomes" id="UP000051574">
    <property type="component" value="Unassembled WGS sequence"/>
</dbReference>
<dbReference type="Gene3D" id="1.20.1280.50">
    <property type="match status" value="1"/>
</dbReference>
<dbReference type="EMBL" id="LJIG01001309">
    <property type="protein sequence ID" value="KRT85631.1"/>
    <property type="molecule type" value="Genomic_DNA"/>
</dbReference>
<protein>
    <submittedName>
        <fullName evidence="2">F-box domain-containing protein</fullName>
    </submittedName>
</protein>